<accession>A0A1Q2CWY7</accession>
<proteinExistence type="predicted"/>
<evidence type="ECO:0000313" key="3">
    <source>
        <dbReference type="EMBL" id="AQP50635.1"/>
    </source>
</evidence>
<feature type="domain" description="SnoaL-like" evidence="2">
    <location>
        <begin position="6"/>
        <end position="108"/>
    </location>
</feature>
<dbReference type="Pfam" id="PF12680">
    <property type="entry name" value="SnoaL_2"/>
    <property type="match status" value="1"/>
</dbReference>
<feature type="region of interest" description="Disordered" evidence="1">
    <location>
        <begin position="34"/>
        <end position="58"/>
    </location>
</feature>
<evidence type="ECO:0000256" key="1">
    <source>
        <dbReference type="SAM" id="MobiDB-lite"/>
    </source>
</evidence>
<evidence type="ECO:0000313" key="4">
    <source>
        <dbReference type="Proteomes" id="UP000188235"/>
    </source>
</evidence>
<dbReference type="InterPro" id="IPR037401">
    <property type="entry name" value="SnoaL-like"/>
</dbReference>
<name>A0A1Q2CWY7_9ACTN</name>
<gene>
    <name evidence="3" type="ORF">BW733_07095</name>
</gene>
<organism evidence="3 4">
    <name type="scientific">Tessaracoccus flavescens</name>
    <dbReference type="NCBI Taxonomy" id="399497"/>
    <lineage>
        <taxon>Bacteria</taxon>
        <taxon>Bacillati</taxon>
        <taxon>Actinomycetota</taxon>
        <taxon>Actinomycetes</taxon>
        <taxon>Propionibacteriales</taxon>
        <taxon>Propionibacteriaceae</taxon>
        <taxon>Tessaracoccus</taxon>
    </lineage>
</organism>
<dbReference type="AlphaFoldDB" id="A0A1Q2CWY7"/>
<protein>
    <recommendedName>
        <fullName evidence="2">SnoaL-like domain-containing protein</fullName>
    </recommendedName>
</protein>
<dbReference type="SUPFAM" id="SSF54427">
    <property type="entry name" value="NTF2-like"/>
    <property type="match status" value="1"/>
</dbReference>
<dbReference type="EMBL" id="CP019607">
    <property type="protein sequence ID" value="AQP50635.1"/>
    <property type="molecule type" value="Genomic_DNA"/>
</dbReference>
<dbReference type="Proteomes" id="UP000188235">
    <property type="component" value="Chromosome"/>
</dbReference>
<dbReference type="KEGG" id="tfa:BW733_07095"/>
<dbReference type="Gene3D" id="3.10.450.50">
    <property type="match status" value="1"/>
</dbReference>
<reference evidence="3 4" key="1">
    <citation type="journal article" date="2008" name="Int. J. Syst. Evol. Microbiol.">
        <title>Tessaracoccus flavescens sp. nov., isolated from marine sediment.</title>
        <authorList>
            <person name="Lee D.W."/>
            <person name="Lee S.D."/>
        </authorList>
    </citation>
    <scope>NUCLEOTIDE SEQUENCE [LARGE SCALE GENOMIC DNA]</scope>
    <source>
        <strain evidence="3 4">SST-39T</strain>
    </source>
</reference>
<sequence>MDTVASYGAAMATGDLEGVRAVLAEDAVWHQPGANVLRGPRRPGRDPCPPRPLHGAQRGPFALATDNVAPAGDLVVTTIRFSAQRPGVEPLDQHGADIFNVEDGLIRKIWLISEDQAAEDGFWNAA</sequence>
<evidence type="ECO:0000259" key="2">
    <source>
        <dbReference type="Pfam" id="PF12680"/>
    </source>
</evidence>
<dbReference type="InterPro" id="IPR032710">
    <property type="entry name" value="NTF2-like_dom_sf"/>
</dbReference>
<keyword evidence="4" id="KW-1185">Reference proteome</keyword>
<dbReference type="STRING" id="399497.BW733_07095"/>